<dbReference type="EMBL" id="CACVAY010000134">
    <property type="protein sequence ID" value="CAA6826483.1"/>
    <property type="molecule type" value="Genomic_DNA"/>
</dbReference>
<organism evidence="6">
    <name type="scientific">uncultured Thiotrichaceae bacterium</name>
    <dbReference type="NCBI Taxonomy" id="298394"/>
    <lineage>
        <taxon>Bacteria</taxon>
        <taxon>Pseudomonadati</taxon>
        <taxon>Pseudomonadota</taxon>
        <taxon>Gammaproteobacteria</taxon>
        <taxon>Thiotrichales</taxon>
        <taxon>Thiotrichaceae</taxon>
        <taxon>environmental samples</taxon>
    </lineage>
</organism>
<name>A0A6S6UCD2_9GAMM</name>
<dbReference type="CDD" id="cd05466">
    <property type="entry name" value="PBP2_LTTR_substrate"/>
    <property type="match status" value="1"/>
</dbReference>
<evidence type="ECO:0000259" key="5">
    <source>
        <dbReference type="PROSITE" id="PS50931"/>
    </source>
</evidence>
<dbReference type="PANTHER" id="PTHR30126:SF21">
    <property type="entry name" value="TRANSCRIPTIONAL REGULATOR-RELATED"/>
    <property type="match status" value="1"/>
</dbReference>
<evidence type="ECO:0000256" key="2">
    <source>
        <dbReference type="ARBA" id="ARBA00023015"/>
    </source>
</evidence>
<dbReference type="Gene3D" id="3.40.190.290">
    <property type="match status" value="1"/>
</dbReference>
<dbReference type="PROSITE" id="PS50931">
    <property type="entry name" value="HTH_LYSR"/>
    <property type="match status" value="1"/>
</dbReference>
<dbReference type="PRINTS" id="PR00039">
    <property type="entry name" value="HTHLYSR"/>
</dbReference>
<evidence type="ECO:0000256" key="3">
    <source>
        <dbReference type="ARBA" id="ARBA00023125"/>
    </source>
</evidence>
<evidence type="ECO:0000256" key="4">
    <source>
        <dbReference type="ARBA" id="ARBA00023163"/>
    </source>
</evidence>
<comment type="similarity">
    <text evidence="1">Belongs to the LysR transcriptional regulatory family.</text>
</comment>
<feature type="domain" description="HTH lysR-type" evidence="5">
    <location>
        <begin position="1"/>
        <end position="58"/>
    </location>
</feature>
<keyword evidence="4" id="KW-0804">Transcription</keyword>
<dbReference type="PANTHER" id="PTHR30126">
    <property type="entry name" value="HTH-TYPE TRANSCRIPTIONAL REGULATOR"/>
    <property type="match status" value="1"/>
</dbReference>
<dbReference type="InterPro" id="IPR005119">
    <property type="entry name" value="LysR_subst-bd"/>
</dbReference>
<dbReference type="Gene3D" id="1.10.10.10">
    <property type="entry name" value="Winged helix-like DNA-binding domain superfamily/Winged helix DNA-binding domain"/>
    <property type="match status" value="1"/>
</dbReference>
<reference evidence="6" key="1">
    <citation type="submission" date="2020-01" db="EMBL/GenBank/DDBJ databases">
        <authorList>
            <person name="Meier V. D."/>
            <person name="Meier V D."/>
        </authorList>
    </citation>
    <scope>NUCLEOTIDE SEQUENCE</scope>
    <source>
        <strain evidence="6">HLG_WM_MAG_07</strain>
    </source>
</reference>
<keyword evidence="3" id="KW-0238">DNA-binding</keyword>
<keyword evidence="2" id="KW-0805">Transcription regulation</keyword>
<dbReference type="InterPro" id="IPR036388">
    <property type="entry name" value="WH-like_DNA-bd_sf"/>
</dbReference>
<evidence type="ECO:0000313" key="6">
    <source>
        <dbReference type="EMBL" id="CAA6826483.1"/>
    </source>
</evidence>
<dbReference type="FunFam" id="1.10.10.10:FF:000001">
    <property type="entry name" value="LysR family transcriptional regulator"/>
    <property type="match status" value="1"/>
</dbReference>
<dbReference type="SUPFAM" id="SSF53850">
    <property type="entry name" value="Periplasmic binding protein-like II"/>
    <property type="match status" value="1"/>
</dbReference>
<dbReference type="SUPFAM" id="SSF46785">
    <property type="entry name" value="Winged helix' DNA-binding domain"/>
    <property type="match status" value="1"/>
</dbReference>
<protein>
    <recommendedName>
        <fullName evidence="5">HTH lysR-type domain-containing protein</fullName>
    </recommendedName>
</protein>
<dbReference type="AlphaFoldDB" id="A0A6S6UCD2"/>
<sequence length="284" mass="32314">MDIAHLKTFLEIYRIRHFGKAAERLFITQSAASARIKILEDKLGVSLFLRNKRMVEPTAAAHRFVKYAEMSVLGWEQACQVIALPDDFQQSLAVGCLADIWNLFLIQWLDDIKLQFSALALNITIQPTASISEQLTSRAIDVGFVFEPVLAPNLEIKKITTLQLKLFSSDPKMRLENAWDENFIMIDWGASFLREFAQTFRKKPLASIQTNYGSLALDILKSRGGTAYLPEQVALGLDDSMPLYEVVDAPHFQRQLYAVFHQDTDTRKHIKEIIQLLIDNVADQ</sequence>
<proteinExistence type="inferred from homology"/>
<evidence type="ECO:0000256" key="1">
    <source>
        <dbReference type="ARBA" id="ARBA00009437"/>
    </source>
</evidence>
<dbReference type="InterPro" id="IPR000847">
    <property type="entry name" value="LysR_HTH_N"/>
</dbReference>
<dbReference type="GO" id="GO:0000976">
    <property type="term" value="F:transcription cis-regulatory region binding"/>
    <property type="evidence" value="ECO:0007669"/>
    <property type="project" value="TreeGrafter"/>
</dbReference>
<dbReference type="InterPro" id="IPR036390">
    <property type="entry name" value="WH_DNA-bd_sf"/>
</dbReference>
<dbReference type="GO" id="GO:0003700">
    <property type="term" value="F:DNA-binding transcription factor activity"/>
    <property type="evidence" value="ECO:0007669"/>
    <property type="project" value="InterPro"/>
</dbReference>
<dbReference type="Pfam" id="PF00126">
    <property type="entry name" value="HTH_1"/>
    <property type="match status" value="1"/>
</dbReference>
<gene>
    <name evidence="6" type="ORF">HELGO_WM24675</name>
</gene>
<accession>A0A6S6UCD2</accession>
<dbReference type="Pfam" id="PF03466">
    <property type="entry name" value="LysR_substrate"/>
    <property type="match status" value="1"/>
</dbReference>